<evidence type="ECO:0000256" key="2">
    <source>
        <dbReference type="SAM" id="SignalP"/>
    </source>
</evidence>
<organism evidence="3 4">
    <name type="scientific">Colletotrichum simmondsii</name>
    <dbReference type="NCBI Taxonomy" id="703756"/>
    <lineage>
        <taxon>Eukaryota</taxon>
        <taxon>Fungi</taxon>
        <taxon>Dikarya</taxon>
        <taxon>Ascomycota</taxon>
        <taxon>Pezizomycotina</taxon>
        <taxon>Sordariomycetes</taxon>
        <taxon>Hypocreomycetidae</taxon>
        <taxon>Glomerellales</taxon>
        <taxon>Glomerellaceae</taxon>
        <taxon>Colletotrichum</taxon>
        <taxon>Colletotrichum acutatum species complex</taxon>
    </lineage>
</organism>
<sequence length="139" mass="14477">MRGHSILLALAGTQLSPTTADPIALAIVMPTESASLPLNKLKTPLGEQQSGVPATRKVISEGTGKETCPAEPICSGKTENGERTLCWYVEILHHLATSFPDSIAVPSPHTNTISSLKATQKVPSAAPSSAAPAKARERA</sequence>
<evidence type="ECO:0000313" key="3">
    <source>
        <dbReference type="EMBL" id="KXH35916.1"/>
    </source>
</evidence>
<feature type="signal peptide" evidence="2">
    <location>
        <begin position="1"/>
        <end position="20"/>
    </location>
</feature>
<accession>A0A135SJ72</accession>
<keyword evidence="4" id="KW-1185">Reference proteome</keyword>
<keyword evidence="2" id="KW-0732">Signal</keyword>
<evidence type="ECO:0000256" key="1">
    <source>
        <dbReference type="SAM" id="MobiDB-lite"/>
    </source>
</evidence>
<comment type="caution">
    <text evidence="3">The sequence shown here is derived from an EMBL/GenBank/DDBJ whole genome shotgun (WGS) entry which is preliminary data.</text>
</comment>
<proteinExistence type="predicted"/>
<feature type="region of interest" description="Disordered" evidence="1">
    <location>
        <begin position="45"/>
        <end position="75"/>
    </location>
</feature>
<evidence type="ECO:0000313" key="4">
    <source>
        <dbReference type="Proteomes" id="UP000070328"/>
    </source>
</evidence>
<dbReference type="Proteomes" id="UP000070328">
    <property type="component" value="Unassembled WGS sequence"/>
</dbReference>
<feature type="compositionally biased region" description="Low complexity" evidence="1">
    <location>
        <begin position="123"/>
        <end position="133"/>
    </location>
</feature>
<name>A0A135SJ72_9PEZI</name>
<feature type="region of interest" description="Disordered" evidence="1">
    <location>
        <begin position="103"/>
        <end position="139"/>
    </location>
</feature>
<feature type="compositionally biased region" description="Polar residues" evidence="1">
    <location>
        <begin position="108"/>
        <end position="122"/>
    </location>
</feature>
<dbReference type="AlphaFoldDB" id="A0A135SJ72"/>
<feature type="chain" id="PRO_5007802347" evidence="2">
    <location>
        <begin position="21"/>
        <end position="139"/>
    </location>
</feature>
<dbReference type="EMBL" id="JFBX01000554">
    <property type="protein sequence ID" value="KXH35916.1"/>
    <property type="molecule type" value="Genomic_DNA"/>
</dbReference>
<reference evidence="3 4" key="1">
    <citation type="submission" date="2014-02" db="EMBL/GenBank/DDBJ databases">
        <title>The genome sequence of Colletotrichum simmondsii CBS122122.</title>
        <authorList>
            <person name="Baroncelli R."/>
            <person name="Thon M.R."/>
        </authorList>
    </citation>
    <scope>NUCLEOTIDE SEQUENCE [LARGE SCALE GENOMIC DNA]</scope>
    <source>
        <strain evidence="3 4">CBS122122</strain>
    </source>
</reference>
<gene>
    <name evidence="3" type="ORF">CSIM01_00630</name>
</gene>
<protein>
    <submittedName>
        <fullName evidence="3">Uncharacterized protein</fullName>
    </submittedName>
</protein>
<dbReference type="OrthoDB" id="4850461at2759"/>